<dbReference type="PROSITE" id="PS50110">
    <property type="entry name" value="RESPONSE_REGULATORY"/>
    <property type="match status" value="1"/>
</dbReference>
<sequence>MVSDISTDAKKILIVEDDNIQQIILERMIAQMGHTVIGSSAEGAKAIESALRIGAVDLILMDINLADEIDGIEAAKEISKHRKVKLIYITASDDPEKLKRAQETDFIAYLHKPISQDILENTFVKAFPE</sequence>
<keyword evidence="1 2" id="KW-0597">Phosphoprotein</keyword>
<evidence type="ECO:0000313" key="5">
    <source>
        <dbReference type="Proteomes" id="UP000479132"/>
    </source>
</evidence>
<keyword evidence="5" id="KW-1185">Reference proteome</keyword>
<dbReference type="InterPro" id="IPR011006">
    <property type="entry name" value="CheY-like_superfamily"/>
</dbReference>
<accession>A0A6M1SVW9</accession>
<dbReference type="RefSeq" id="WP_165267387.1">
    <property type="nucleotide sequence ID" value="NZ_JAALLS010000007.1"/>
</dbReference>
<feature type="domain" description="Response regulatory" evidence="3">
    <location>
        <begin position="11"/>
        <end position="127"/>
    </location>
</feature>
<protein>
    <submittedName>
        <fullName evidence="4">Response regulator</fullName>
    </submittedName>
</protein>
<gene>
    <name evidence="4" type="ORF">G3569_06755</name>
</gene>
<evidence type="ECO:0000256" key="1">
    <source>
        <dbReference type="ARBA" id="ARBA00022553"/>
    </source>
</evidence>
<dbReference type="PANTHER" id="PTHR44591:SF3">
    <property type="entry name" value="RESPONSE REGULATORY DOMAIN-CONTAINING PROTEIN"/>
    <property type="match status" value="1"/>
</dbReference>
<dbReference type="PANTHER" id="PTHR44591">
    <property type="entry name" value="STRESS RESPONSE REGULATOR PROTEIN 1"/>
    <property type="match status" value="1"/>
</dbReference>
<dbReference type="Gene3D" id="3.40.50.2300">
    <property type="match status" value="1"/>
</dbReference>
<dbReference type="Proteomes" id="UP000479132">
    <property type="component" value="Unassembled WGS sequence"/>
</dbReference>
<dbReference type="EMBL" id="JAALLS010000007">
    <property type="protein sequence ID" value="NGP88048.1"/>
    <property type="molecule type" value="Genomic_DNA"/>
</dbReference>
<proteinExistence type="predicted"/>
<evidence type="ECO:0000313" key="4">
    <source>
        <dbReference type="EMBL" id="NGP88048.1"/>
    </source>
</evidence>
<organism evidence="4 5">
    <name type="scientific">Fodinibius halophilus</name>
    <dbReference type="NCBI Taxonomy" id="1736908"/>
    <lineage>
        <taxon>Bacteria</taxon>
        <taxon>Pseudomonadati</taxon>
        <taxon>Balneolota</taxon>
        <taxon>Balneolia</taxon>
        <taxon>Balneolales</taxon>
        <taxon>Balneolaceae</taxon>
        <taxon>Fodinibius</taxon>
    </lineage>
</organism>
<dbReference type="SMART" id="SM00448">
    <property type="entry name" value="REC"/>
    <property type="match status" value="1"/>
</dbReference>
<feature type="modified residue" description="4-aspartylphosphate" evidence="2">
    <location>
        <position position="62"/>
    </location>
</feature>
<evidence type="ECO:0000256" key="2">
    <source>
        <dbReference type="PROSITE-ProRule" id="PRU00169"/>
    </source>
</evidence>
<dbReference type="SUPFAM" id="SSF52172">
    <property type="entry name" value="CheY-like"/>
    <property type="match status" value="1"/>
</dbReference>
<name>A0A6M1SVW9_9BACT</name>
<dbReference type="InterPro" id="IPR001789">
    <property type="entry name" value="Sig_transdc_resp-reg_receiver"/>
</dbReference>
<evidence type="ECO:0000259" key="3">
    <source>
        <dbReference type="PROSITE" id="PS50110"/>
    </source>
</evidence>
<dbReference type="Pfam" id="PF00072">
    <property type="entry name" value="Response_reg"/>
    <property type="match status" value="1"/>
</dbReference>
<comment type="caution">
    <text evidence="4">The sequence shown here is derived from an EMBL/GenBank/DDBJ whole genome shotgun (WGS) entry which is preliminary data.</text>
</comment>
<dbReference type="AlphaFoldDB" id="A0A6M1SVW9"/>
<dbReference type="GO" id="GO:0000160">
    <property type="term" value="P:phosphorelay signal transduction system"/>
    <property type="evidence" value="ECO:0007669"/>
    <property type="project" value="InterPro"/>
</dbReference>
<dbReference type="InterPro" id="IPR050595">
    <property type="entry name" value="Bact_response_regulator"/>
</dbReference>
<reference evidence="4 5" key="1">
    <citation type="submission" date="2020-02" db="EMBL/GenBank/DDBJ databases">
        <title>Aliifodinibius halophilus 2W32, complete genome.</title>
        <authorList>
            <person name="Li Y."/>
            <person name="Wu S."/>
        </authorList>
    </citation>
    <scope>NUCLEOTIDE SEQUENCE [LARGE SCALE GENOMIC DNA]</scope>
    <source>
        <strain evidence="4 5">2W32</strain>
    </source>
</reference>